<feature type="compositionally biased region" description="Gly residues" evidence="1">
    <location>
        <begin position="170"/>
        <end position="182"/>
    </location>
</feature>
<feature type="compositionally biased region" description="Basic and acidic residues" evidence="1">
    <location>
        <begin position="120"/>
        <end position="143"/>
    </location>
</feature>
<protein>
    <submittedName>
        <fullName evidence="2">Uncharacterized protein</fullName>
    </submittedName>
</protein>
<sequence length="350" mass="36326">GGRADAAAQVPAAALAAVGRRAGRRRPRRGIPRPPAARRGPRGAGRPLRRTPGVPGGRRRPAGPVGRRVRRADPVGAAGRQPAEPLHAGADRHHVARGQPHRPRRRGHRRRAAVQAADGGRGERPGRGVRLDRAGRRVGDRAQRAAVDGPGRLHPAARLRPALHHRGRGRGAAGGRRGGRGGPADPRPGVLGAAGPRGRPPDPEAVRGHRRGVRPQRRDAAGGAVPGPRDADPGHRLGRAELAAGRRVAVGLRRRVRLRAGPGRADRLLRAGQRGGRAAGDPGRPGAGRGRAGADDRRLRRPVRDRRAGRRVVPAGQLLAADPGRRAGVPVAALGPGAPAGALVRAAAPL</sequence>
<name>A0A6J4I5L8_9ACTN</name>
<evidence type="ECO:0000313" key="2">
    <source>
        <dbReference type="EMBL" id="CAA9240967.1"/>
    </source>
</evidence>
<feature type="compositionally biased region" description="Gly residues" evidence="1">
    <location>
        <begin position="273"/>
        <end position="291"/>
    </location>
</feature>
<accession>A0A6J4I5L8</accession>
<feature type="compositionally biased region" description="Basic residues" evidence="1">
    <location>
        <begin position="21"/>
        <end position="31"/>
    </location>
</feature>
<feature type="compositionally biased region" description="Basic residues" evidence="1">
    <location>
        <begin position="94"/>
        <end position="112"/>
    </location>
</feature>
<feature type="region of interest" description="Disordered" evidence="1">
    <location>
        <begin position="271"/>
        <end position="311"/>
    </location>
</feature>
<feature type="compositionally biased region" description="Low complexity" evidence="1">
    <location>
        <begin position="1"/>
        <end position="20"/>
    </location>
</feature>
<gene>
    <name evidence="2" type="ORF">AVDCRST_MAG41-1411</name>
</gene>
<feature type="non-terminal residue" evidence="2">
    <location>
        <position position="1"/>
    </location>
</feature>
<dbReference type="AlphaFoldDB" id="A0A6J4I5L8"/>
<dbReference type="EMBL" id="CADCTP010000131">
    <property type="protein sequence ID" value="CAA9240967.1"/>
    <property type="molecule type" value="Genomic_DNA"/>
</dbReference>
<organism evidence="2">
    <name type="scientific">uncultured Mycobacteriales bacterium</name>
    <dbReference type="NCBI Taxonomy" id="581187"/>
    <lineage>
        <taxon>Bacteria</taxon>
        <taxon>Bacillati</taxon>
        <taxon>Actinomycetota</taxon>
        <taxon>Actinomycetes</taxon>
        <taxon>Mycobacteriales</taxon>
        <taxon>environmental samples</taxon>
    </lineage>
</organism>
<feature type="compositionally biased region" description="Low complexity" evidence="1">
    <location>
        <begin position="183"/>
        <end position="197"/>
    </location>
</feature>
<evidence type="ECO:0000256" key="1">
    <source>
        <dbReference type="SAM" id="MobiDB-lite"/>
    </source>
</evidence>
<feature type="compositionally biased region" description="Basic residues" evidence="1">
    <location>
        <begin position="299"/>
        <end position="310"/>
    </location>
</feature>
<feature type="region of interest" description="Disordered" evidence="1">
    <location>
        <begin position="1"/>
        <end position="236"/>
    </location>
</feature>
<feature type="compositionally biased region" description="Basic residues" evidence="1">
    <location>
        <begin position="155"/>
        <end position="169"/>
    </location>
</feature>
<feature type="compositionally biased region" description="Low complexity" evidence="1">
    <location>
        <begin position="44"/>
        <end position="53"/>
    </location>
</feature>
<proteinExistence type="predicted"/>
<feature type="non-terminal residue" evidence="2">
    <location>
        <position position="350"/>
    </location>
</feature>
<reference evidence="2" key="1">
    <citation type="submission" date="2020-02" db="EMBL/GenBank/DDBJ databases">
        <authorList>
            <person name="Meier V. D."/>
        </authorList>
    </citation>
    <scope>NUCLEOTIDE SEQUENCE</scope>
    <source>
        <strain evidence="2">AVDCRST_MAG41</strain>
    </source>
</reference>